<evidence type="ECO:0000259" key="11">
    <source>
        <dbReference type="Pfam" id="PF12019"/>
    </source>
</evidence>
<keyword evidence="3" id="KW-1003">Cell membrane</keyword>
<dbReference type="RefSeq" id="WP_141481480.1">
    <property type="nucleotide sequence ID" value="NZ_VICD02000056.1"/>
</dbReference>
<evidence type="ECO:0000256" key="10">
    <source>
        <dbReference type="ARBA" id="ARBA00030775"/>
    </source>
</evidence>
<dbReference type="EMBL" id="VICD02000056">
    <property type="protein sequence ID" value="KAB8196949.1"/>
    <property type="molecule type" value="Genomic_DNA"/>
</dbReference>
<keyword evidence="4" id="KW-0488">Methylation</keyword>
<comment type="caution">
    <text evidence="12">The sequence shown here is derived from an EMBL/GenBank/DDBJ whole genome shotgun (WGS) entry which is preliminary data.</text>
</comment>
<keyword evidence="8" id="KW-0472">Membrane</keyword>
<proteinExistence type="inferred from homology"/>
<name>A0A508AXR3_9GAMM</name>
<reference evidence="12 13" key="1">
    <citation type="submission" date="2019-10" db="EMBL/GenBank/DDBJ databases">
        <title>Lysobacter alkalisoli sp. nov., isolated from saline-alkaline soil.</title>
        <authorList>
            <person name="Sun J.-Q."/>
        </authorList>
    </citation>
    <scope>NUCLEOTIDE SEQUENCE [LARGE SCALE GENOMIC DNA]</scope>
    <source>
        <strain evidence="12 13">KCTC 42381</strain>
    </source>
</reference>
<organism evidence="12 13">
    <name type="scientific">Marilutibacter maris</name>
    <dbReference type="NCBI Taxonomy" id="1605891"/>
    <lineage>
        <taxon>Bacteria</taxon>
        <taxon>Pseudomonadati</taxon>
        <taxon>Pseudomonadota</taxon>
        <taxon>Gammaproteobacteria</taxon>
        <taxon>Lysobacterales</taxon>
        <taxon>Lysobacteraceae</taxon>
        <taxon>Marilutibacter</taxon>
    </lineage>
</organism>
<evidence type="ECO:0000256" key="7">
    <source>
        <dbReference type="ARBA" id="ARBA00022989"/>
    </source>
</evidence>
<dbReference type="Proteomes" id="UP000320431">
    <property type="component" value="Unassembled WGS sequence"/>
</dbReference>
<evidence type="ECO:0000313" key="13">
    <source>
        <dbReference type="Proteomes" id="UP000320431"/>
    </source>
</evidence>
<evidence type="ECO:0000256" key="1">
    <source>
        <dbReference type="ARBA" id="ARBA00004377"/>
    </source>
</evidence>
<dbReference type="AlphaFoldDB" id="A0A508AXR3"/>
<dbReference type="Gene3D" id="3.55.40.10">
    <property type="entry name" value="minor pseudopilin epsh domain"/>
    <property type="match status" value="1"/>
</dbReference>
<evidence type="ECO:0000256" key="2">
    <source>
        <dbReference type="ARBA" id="ARBA00021549"/>
    </source>
</evidence>
<dbReference type="Pfam" id="PF07963">
    <property type="entry name" value="N_methyl"/>
    <property type="match status" value="1"/>
</dbReference>
<evidence type="ECO:0000313" key="12">
    <source>
        <dbReference type="EMBL" id="KAB8196949.1"/>
    </source>
</evidence>
<keyword evidence="6" id="KW-0812">Transmembrane</keyword>
<keyword evidence="7" id="KW-1133">Transmembrane helix</keyword>
<dbReference type="InterPro" id="IPR012902">
    <property type="entry name" value="N_methyl_site"/>
</dbReference>
<dbReference type="SUPFAM" id="SSF54523">
    <property type="entry name" value="Pili subunits"/>
    <property type="match status" value="1"/>
</dbReference>
<comment type="similarity">
    <text evidence="9">Belongs to the GSP H family.</text>
</comment>
<accession>A0A508AXR3</accession>
<dbReference type="GO" id="GO:0015627">
    <property type="term" value="C:type II protein secretion system complex"/>
    <property type="evidence" value="ECO:0007669"/>
    <property type="project" value="InterPro"/>
</dbReference>
<evidence type="ECO:0000256" key="9">
    <source>
        <dbReference type="ARBA" id="ARBA00025772"/>
    </source>
</evidence>
<comment type="subcellular location">
    <subcellularLocation>
        <location evidence="1">Cell inner membrane</location>
        <topology evidence="1">Single-pass membrane protein</topology>
    </subcellularLocation>
</comment>
<dbReference type="InterPro" id="IPR022346">
    <property type="entry name" value="T2SS_GspH"/>
</dbReference>
<evidence type="ECO:0000256" key="8">
    <source>
        <dbReference type="ARBA" id="ARBA00023136"/>
    </source>
</evidence>
<dbReference type="GO" id="GO:0005886">
    <property type="term" value="C:plasma membrane"/>
    <property type="evidence" value="ECO:0007669"/>
    <property type="project" value="UniProtKB-SubCell"/>
</dbReference>
<evidence type="ECO:0000256" key="4">
    <source>
        <dbReference type="ARBA" id="ARBA00022481"/>
    </source>
</evidence>
<keyword evidence="5" id="KW-0997">Cell inner membrane</keyword>
<evidence type="ECO:0000256" key="6">
    <source>
        <dbReference type="ARBA" id="ARBA00022692"/>
    </source>
</evidence>
<evidence type="ECO:0000256" key="5">
    <source>
        <dbReference type="ARBA" id="ARBA00022519"/>
    </source>
</evidence>
<feature type="domain" description="General secretion pathway GspH" evidence="11">
    <location>
        <begin position="54"/>
        <end position="173"/>
    </location>
</feature>
<dbReference type="GO" id="GO:0015628">
    <property type="term" value="P:protein secretion by the type II secretion system"/>
    <property type="evidence" value="ECO:0007669"/>
    <property type="project" value="InterPro"/>
</dbReference>
<dbReference type="InterPro" id="IPR045584">
    <property type="entry name" value="Pilin-like"/>
</dbReference>
<sequence length="194" mass="19898">MPARLVGSSRVASRPHGFTLIELLVAVSVLAIVIALAVPSFTGLINGNRLASGVNEMVAAVQTARIEAVRQGRRVAVCRSTDNATCSAGGAWQSWITIIDSSGNGAFGVGDTVLRISSVEAPVEVTVGNTITDNGNSIVFRPDGLAYDVNDALLVGAVTVCIPTDQPQRNQRVLNVAAGSRVSTSQANGGGACP</sequence>
<protein>
    <recommendedName>
        <fullName evidence="2">Type II secretion system protein H</fullName>
    </recommendedName>
    <alternativeName>
        <fullName evidence="10">General secretion pathway protein H</fullName>
    </alternativeName>
</protein>
<gene>
    <name evidence="12" type="ORF">FKV24_004235</name>
</gene>
<dbReference type="Pfam" id="PF12019">
    <property type="entry name" value="GspH"/>
    <property type="match status" value="1"/>
</dbReference>
<evidence type="ECO:0000256" key="3">
    <source>
        <dbReference type="ARBA" id="ARBA00022475"/>
    </source>
</evidence>
<dbReference type="NCBIfam" id="TIGR02532">
    <property type="entry name" value="IV_pilin_GFxxxE"/>
    <property type="match status" value="1"/>
</dbReference>
<dbReference type="PROSITE" id="PS00409">
    <property type="entry name" value="PROKAR_NTER_METHYL"/>
    <property type="match status" value="1"/>
</dbReference>